<dbReference type="AlphaFoldDB" id="A0A6G0VYG0"/>
<dbReference type="Proteomes" id="UP000478052">
    <property type="component" value="Unassembled WGS sequence"/>
</dbReference>
<evidence type="ECO:0000313" key="2">
    <source>
        <dbReference type="Proteomes" id="UP000478052"/>
    </source>
</evidence>
<comment type="caution">
    <text evidence="1">The sequence shown here is derived from an EMBL/GenBank/DDBJ whole genome shotgun (WGS) entry which is preliminary data.</text>
</comment>
<evidence type="ECO:0000313" key="1">
    <source>
        <dbReference type="EMBL" id="KAF0713352.1"/>
    </source>
</evidence>
<organism evidence="1 2">
    <name type="scientific">Aphis craccivora</name>
    <name type="common">Cowpea aphid</name>
    <dbReference type="NCBI Taxonomy" id="307492"/>
    <lineage>
        <taxon>Eukaryota</taxon>
        <taxon>Metazoa</taxon>
        <taxon>Ecdysozoa</taxon>
        <taxon>Arthropoda</taxon>
        <taxon>Hexapoda</taxon>
        <taxon>Insecta</taxon>
        <taxon>Pterygota</taxon>
        <taxon>Neoptera</taxon>
        <taxon>Paraneoptera</taxon>
        <taxon>Hemiptera</taxon>
        <taxon>Sternorrhyncha</taxon>
        <taxon>Aphidomorpha</taxon>
        <taxon>Aphidoidea</taxon>
        <taxon>Aphididae</taxon>
        <taxon>Aphidini</taxon>
        <taxon>Aphis</taxon>
        <taxon>Aphis</taxon>
    </lineage>
</organism>
<sequence length="170" mass="19679">MNKHILDHVMDEISVHGISTKVGCANHQHQLTKYIVNNIDKSALTYFVGYVARNAKKHSTAKNCTTCFNSIVSSNNQNIPNSDEERFINLRNEETTIIHVLKNYKMNKHILDHVMDEISVHGISTKVGYANHQHQLTKYIVKFYLNTRMIFACRKHNEIVSNKKKKQKND</sequence>
<proteinExistence type="predicted"/>
<accession>A0A6G0VYG0</accession>
<reference evidence="1 2" key="1">
    <citation type="submission" date="2019-08" db="EMBL/GenBank/DDBJ databases">
        <title>Whole genome of Aphis craccivora.</title>
        <authorList>
            <person name="Voronova N.V."/>
            <person name="Shulinski R.S."/>
            <person name="Bandarenka Y.V."/>
            <person name="Zhorov D.G."/>
            <person name="Warner D."/>
        </authorList>
    </citation>
    <scope>NUCLEOTIDE SEQUENCE [LARGE SCALE GENOMIC DNA]</scope>
    <source>
        <strain evidence="1">180601</strain>
        <tissue evidence="1">Whole Body</tissue>
    </source>
</reference>
<protein>
    <submittedName>
        <fullName evidence="1">ACYPI36039 protein</fullName>
    </submittedName>
</protein>
<keyword evidence="2" id="KW-1185">Reference proteome</keyword>
<name>A0A6G0VYG0_APHCR</name>
<gene>
    <name evidence="1" type="ORF">FWK35_00025916</name>
</gene>
<dbReference type="EMBL" id="VUJU01010702">
    <property type="protein sequence ID" value="KAF0713352.1"/>
    <property type="molecule type" value="Genomic_DNA"/>
</dbReference>